<dbReference type="EMBL" id="CP001291">
    <property type="protein sequence ID" value="ACK71175.1"/>
    <property type="molecule type" value="Genomic_DNA"/>
</dbReference>
<dbReference type="HOGENOM" id="CLU_2842466_0_0_3"/>
<dbReference type="SUPFAM" id="SSF55729">
    <property type="entry name" value="Acyl-CoA N-acyltransferases (Nat)"/>
    <property type="match status" value="1"/>
</dbReference>
<evidence type="ECO:0000313" key="1">
    <source>
        <dbReference type="EMBL" id="ACK71175.1"/>
    </source>
</evidence>
<dbReference type="eggNOG" id="COG0456">
    <property type="taxonomic scope" value="Bacteria"/>
</dbReference>
<gene>
    <name evidence="1" type="ordered locus">PCC7424_2764</name>
</gene>
<protein>
    <submittedName>
        <fullName evidence="1">GCN5-related N-acetyltransferase</fullName>
    </submittedName>
</protein>
<dbReference type="Proteomes" id="UP000002384">
    <property type="component" value="Chromosome"/>
</dbReference>
<accession>B7K7X9</accession>
<organism evidence="1 2">
    <name type="scientific">Gloeothece citriformis (strain PCC 7424)</name>
    <name type="common">Cyanothece sp. (strain PCC 7424)</name>
    <dbReference type="NCBI Taxonomy" id="65393"/>
    <lineage>
        <taxon>Bacteria</taxon>
        <taxon>Bacillati</taxon>
        <taxon>Cyanobacteriota</taxon>
        <taxon>Cyanophyceae</taxon>
        <taxon>Oscillatoriophycideae</taxon>
        <taxon>Chroococcales</taxon>
        <taxon>Aphanothecaceae</taxon>
        <taxon>Gloeothece</taxon>
        <taxon>Gloeothece citriformis</taxon>
    </lineage>
</organism>
<dbReference type="RefSeq" id="WP_015954776.1">
    <property type="nucleotide sequence ID" value="NC_011729.1"/>
</dbReference>
<dbReference type="KEGG" id="cyc:PCC7424_2764"/>
<keyword evidence="2" id="KW-1185">Reference proteome</keyword>
<evidence type="ECO:0000313" key="2">
    <source>
        <dbReference type="Proteomes" id="UP000002384"/>
    </source>
</evidence>
<reference evidence="2" key="1">
    <citation type="journal article" date="2011" name="MBio">
        <title>Novel metabolic attributes of the genus Cyanothece, comprising a group of unicellular nitrogen-fixing Cyanobacteria.</title>
        <authorList>
            <person name="Bandyopadhyay A."/>
            <person name="Elvitigala T."/>
            <person name="Welsh E."/>
            <person name="Stockel J."/>
            <person name="Liberton M."/>
            <person name="Min H."/>
            <person name="Sherman L.A."/>
            <person name="Pakrasi H.B."/>
        </authorList>
    </citation>
    <scope>NUCLEOTIDE SEQUENCE [LARGE SCALE GENOMIC DNA]</scope>
    <source>
        <strain evidence="2">PCC 7424</strain>
    </source>
</reference>
<name>B7K7X9_GLOC7</name>
<proteinExistence type="predicted"/>
<dbReference type="InterPro" id="IPR016181">
    <property type="entry name" value="Acyl_CoA_acyltransferase"/>
</dbReference>
<dbReference type="GO" id="GO:0016740">
    <property type="term" value="F:transferase activity"/>
    <property type="evidence" value="ECO:0007669"/>
    <property type="project" value="UniProtKB-KW"/>
</dbReference>
<sequence>MTINLTDIEVRLARSEDKETVLAFCEQTWENQSDYIHLVWDKWLGESQSHLFVAIVARKPVALKR</sequence>
<dbReference type="AlphaFoldDB" id="B7K7X9"/>
<keyword evidence="1" id="KW-0808">Transferase</keyword>